<organism evidence="1 2">
    <name type="scientific">Novosphingobium anseongense</name>
    <dbReference type="NCBI Taxonomy" id="3133436"/>
    <lineage>
        <taxon>Bacteria</taxon>
        <taxon>Pseudomonadati</taxon>
        <taxon>Pseudomonadota</taxon>
        <taxon>Alphaproteobacteria</taxon>
        <taxon>Sphingomonadales</taxon>
        <taxon>Sphingomonadaceae</taxon>
        <taxon>Novosphingobium</taxon>
    </lineage>
</organism>
<protein>
    <recommendedName>
        <fullName evidence="3">DUF4261 domain-containing protein</fullName>
    </recommendedName>
</protein>
<comment type="caution">
    <text evidence="1">The sequence shown here is derived from an EMBL/GenBank/DDBJ whole genome shotgun (WGS) entry which is preliminary data.</text>
</comment>
<proteinExistence type="predicted"/>
<dbReference type="Proteomes" id="UP001361239">
    <property type="component" value="Unassembled WGS sequence"/>
</dbReference>
<gene>
    <name evidence="1" type="ORF">WG901_03825</name>
</gene>
<dbReference type="EMBL" id="JBBHJZ010000001">
    <property type="protein sequence ID" value="MEJ5975747.1"/>
    <property type="molecule type" value="Genomic_DNA"/>
</dbReference>
<accession>A0ABU8RRW6</accession>
<sequence length="246" mass="25809">MQGRAGISLLFAAGSRPTVGDIETLLDVQASAGQTARISHRPEDEHGWLELLASGLTFDLRGLAPGRAAPLPDASHVYGLSVDQSATALEAVALLPGPHIAGGAALLPVVRTLLRLGASLAMELPVTAVCWNPAGAWMDPKYFTRIMFSWLSGGPFPALGLTALLPHADGGVRSAGLDFFIGQELHLGRRDSEEGTDTLKIAGRIIDRLVAHGPLQRAETFAGADGELLLAEPSADGRRIMVTRSA</sequence>
<evidence type="ECO:0008006" key="3">
    <source>
        <dbReference type="Google" id="ProtNLM"/>
    </source>
</evidence>
<dbReference type="RefSeq" id="WP_339585678.1">
    <property type="nucleotide sequence ID" value="NZ_JBBHJZ010000001.1"/>
</dbReference>
<evidence type="ECO:0000313" key="2">
    <source>
        <dbReference type="Proteomes" id="UP001361239"/>
    </source>
</evidence>
<name>A0ABU8RRW6_9SPHN</name>
<keyword evidence="2" id="KW-1185">Reference proteome</keyword>
<evidence type="ECO:0000313" key="1">
    <source>
        <dbReference type="EMBL" id="MEJ5975747.1"/>
    </source>
</evidence>
<reference evidence="1 2" key="1">
    <citation type="submission" date="2024-03" db="EMBL/GenBank/DDBJ databases">
        <authorList>
            <person name="Jo J.-H."/>
        </authorList>
    </citation>
    <scope>NUCLEOTIDE SEQUENCE [LARGE SCALE GENOMIC DNA]</scope>
    <source>
        <strain evidence="1 2">PS1R-30</strain>
    </source>
</reference>